<comment type="caution">
    <text evidence="15">The sequence shown here is derived from an EMBL/GenBank/DDBJ whole genome shotgun (WGS) entry which is preliminary data.</text>
</comment>
<evidence type="ECO:0000256" key="3">
    <source>
        <dbReference type="ARBA" id="ARBA00008919"/>
    </source>
</evidence>
<keyword evidence="9 12" id="KW-0333">Golgi apparatus</keyword>
<evidence type="ECO:0000256" key="2">
    <source>
        <dbReference type="ARBA" id="ARBA00004922"/>
    </source>
</evidence>
<comment type="similarity">
    <text evidence="3 12">Belongs to the glycosyltransferase 10 family.</text>
</comment>
<evidence type="ECO:0000256" key="1">
    <source>
        <dbReference type="ARBA" id="ARBA00004323"/>
    </source>
</evidence>
<reference evidence="15" key="1">
    <citation type="journal article" date="2023" name="Mol. Biol. Evol.">
        <title>Third-Generation Sequencing Reveals the Adaptive Role of the Epigenome in Three Deep-Sea Polychaetes.</title>
        <authorList>
            <person name="Perez M."/>
            <person name="Aroh O."/>
            <person name="Sun Y."/>
            <person name="Lan Y."/>
            <person name="Juniper S.K."/>
            <person name="Young C.R."/>
            <person name="Angers B."/>
            <person name="Qian P.Y."/>
        </authorList>
    </citation>
    <scope>NUCLEOTIDE SEQUENCE</scope>
    <source>
        <strain evidence="15">P08H-3</strain>
    </source>
</reference>
<evidence type="ECO:0000256" key="9">
    <source>
        <dbReference type="ARBA" id="ARBA00023034"/>
    </source>
</evidence>
<proteinExistence type="inferred from homology"/>
<evidence type="ECO:0000313" key="15">
    <source>
        <dbReference type="EMBL" id="KAK2158571.1"/>
    </source>
</evidence>
<dbReference type="InterPro" id="IPR001503">
    <property type="entry name" value="Glyco_trans_10"/>
</dbReference>
<keyword evidence="7" id="KW-0735">Signal-anchor</keyword>
<dbReference type="InterPro" id="IPR031481">
    <property type="entry name" value="Glyco_tran_10_N"/>
</dbReference>
<organism evidence="15 16">
    <name type="scientific">Paralvinella palmiformis</name>
    <dbReference type="NCBI Taxonomy" id="53620"/>
    <lineage>
        <taxon>Eukaryota</taxon>
        <taxon>Metazoa</taxon>
        <taxon>Spiralia</taxon>
        <taxon>Lophotrochozoa</taxon>
        <taxon>Annelida</taxon>
        <taxon>Polychaeta</taxon>
        <taxon>Sedentaria</taxon>
        <taxon>Canalipalpata</taxon>
        <taxon>Terebellida</taxon>
        <taxon>Terebelliformia</taxon>
        <taxon>Alvinellidae</taxon>
        <taxon>Paralvinella</taxon>
    </lineage>
</organism>
<dbReference type="PANTHER" id="PTHR48438">
    <property type="entry name" value="ALPHA-(1,3)-FUCOSYLTRANSFERASE C-RELATED"/>
    <property type="match status" value="1"/>
</dbReference>
<keyword evidence="5 12" id="KW-0808">Transferase</keyword>
<feature type="domain" description="Fucosyltransferase C-terminal" evidence="13">
    <location>
        <begin position="185"/>
        <end position="362"/>
    </location>
</feature>
<dbReference type="Pfam" id="PF00852">
    <property type="entry name" value="Glyco_transf_10"/>
    <property type="match status" value="1"/>
</dbReference>
<keyword evidence="16" id="KW-1185">Reference proteome</keyword>
<dbReference type="GO" id="GO:0008417">
    <property type="term" value="F:fucosyltransferase activity"/>
    <property type="evidence" value="ECO:0007669"/>
    <property type="project" value="InterPro"/>
</dbReference>
<dbReference type="InterPro" id="IPR038577">
    <property type="entry name" value="GT10-like_C_sf"/>
</dbReference>
<feature type="transmembrane region" description="Helical" evidence="12">
    <location>
        <begin position="7"/>
        <end position="27"/>
    </location>
</feature>
<accession>A0AAD9JTC6</accession>
<dbReference type="EC" id="2.4.1.-" evidence="12"/>
<keyword evidence="11" id="KW-0325">Glycoprotein</keyword>
<name>A0AAD9JTC6_9ANNE</name>
<evidence type="ECO:0000256" key="11">
    <source>
        <dbReference type="ARBA" id="ARBA00023180"/>
    </source>
</evidence>
<dbReference type="InterPro" id="IPR055270">
    <property type="entry name" value="Glyco_tran_10_C"/>
</dbReference>
<evidence type="ECO:0000256" key="4">
    <source>
        <dbReference type="ARBA" id="ARBA00022676"/>
    </source>
</evidence>
<evidence type="ECO:0000259" key="13">
    <source>
        <dbReference type="Pfam" id="PF00852"/>
    </source>
</evidence>
<dbReference type="GO" id="GO:0032580">
    <property type="term" value="C:Golgi cisterna membrane"/>
    <property type="evidence" value="ECO:0007669"/>
    <property type="project" value="UniProtKB-SubCell"/>
</dbReference>
<evidence type="ECO:0000256" key="6">
    <source>
        <dbReference type="ARBA" id="ARBA00022692"/>
    </source>
</evidence>
<comment type="pathway">
    <text evidence="2">Protein modification; protein glycosylation.</text>
</comment>
<evidence type="ECO:0000256" key="12">
    <source>
        <dbReference type="RuleBase" id="RU003832"/>
    </source>
</evidence>
<evidence type="ECO:0000256" key="10">
    <source>
        <dbReference type="ARBA" id="ARBA00023136"/>
    </source>
</evidence>
<evidence type="ECO:0000256" key="7">
    <source>
        <dbReference type="ARBA" id="ARBA00022968"/>
    </source>
</evidence>
<keyword evidence="8 12" id="KW-1133">Transmembrane helix</keyword>
<keyword evidence="10 12" id="KW-0472">Membrane</keyword>
<dbReference type="EMBL" id="JAODUP010000167">
    <property type="protein sequence ID" value="KAK2158571.1"/>
    <property type="molecule type" value="Genomic_DNA"/>
</dbReference>
<dbReference type="Gene3D" id="3.40.50.11660">
    <property type="entry name" value="Glycosyl transferase family 10, C-terminal domain"/>
    <property type="match status" value="1"/>
</dbReference>
<dbReference type="FunFam" id="3.40.50.11660:FF:000004">
    <property type="entry name" value="Glycoprotein 3-alpha-L-fucosyltransferase A"/>
    <property type="match status" value="1"/>
</dbReference>
<evidence type="ECO:0000256" key="5">
    <source>
        <dbReference type="ARBA" id="ARBA00022679"/>
    </source>
</evidence>
<dbReference type="GO" id="GO:0000139">
    <property type="term" value="C:Golgi membrane"/>
    <property type="evidence" value="ECO:0007669"/>
    <property type="project" value="UniProtKB-SubCell"/>
</dbReference>
<dbReference type="PANTHER" id="PTHR48438:SF1">
    <property type="entry name" value="ALPHA-(1,3)-FUCOSYLTRANSFERASE C-RELATED"/>
    <property type="match status" value="1"/>
</dbReference>
<evidence type="ECO:0000313" key="16">
    <source>
        <dbReference type="Proteomes" id="UP001208570"/>
    </source>
</evidence>
<dbReference type="Proteomes" id="UP001208570">
    <property type="component" value="Unassembled WGS sequence"/>
</dbReference>
<evidence type="ECO:0000259" key="14">
    <source>
        <dbReference type="Pfam" id="PF17039"/>
    </source>
</evidence>
<dbReference type="SUPFAM" id="SSF53756">
    <property type="entry name" value="UDP-Glycosyltransferase/glycogen phosphorylase"/>
    <property type="match status" value="1"/>
</dbReference>
<gene>
    <name evidence="15" type="ORF">LSH36_167g04049</name>
</gene>
<feature type="domain" description="Fucosyltransferase N-terminal" evidence="14">
    <location>
        <begin position="57"/>
        <end position="165"/>
    </location>
</feature>
<comment type="subcellular location">
    <subcellularLocation>
        <location evidence="1">Golgi apparatus membrane</location>
        <topology evidence="1">Single-pass type II membrane protein</topology>
    </subcellularLocation>
    <subcellularLocation>
        <location evidence="12">Golgi apparatus</location>
        <location evidence="12">Golgi stack membrane</location>
        <topology evidence="12">Single-pass type II membrane protein</topology>
    </subcellularLocation>
</comment>
<dbReference type="Pfam" id="PF17039">
    <property type="entry name" value="Glyco_tran_10_N"/>
    <property type="match status" value="1"/>
</dbReference>
<sequence>MLSAAKNIWIAVLVYGSIVVGFLVNNWNVIIDGNRDTTSNHSLSTEYANPEDVTLGNKVILFWNAFFYDEDFRFGFGREPFVKYGCPVSRCETTSDKRVMREADAILIHTPLVENMPSRPRVHQTYVMVQVEPHMSNSDILLPAMTGYFNLTMTYRQDSDIVIHYAHRKRNIAFAELVDVDPGDRPKSVVWVVSHCETPSRRELYAEELKRFIDVDVYGDCGSLRCPKKNNTYCRAMYERTYRFYLSFENDICADYVSEKLYHPLRYKIVPIVYGGADYDNVAPPHSVINIVDFPNPKDLADYLRYLARNRTAYNEYFKWKRTGTWFDLNPRQRIADGMCRLCDILHDKNYEYRDYTNIRNWWVDGSCNQTAMDNMISNWKHRS</sequence>
<dbReference type="AlphaFoldDB" id="A0AAD9JTC6"/>
<keyword evidence="4 12" id="KW-0328">Glycosyltransferase</keyword>
<keyword evidence="6 12" id="KW-0812">Transmembrane</keyword>
<evidence type="ECO:0000256" key="8">
    <source>
        <dbReference type="ARBA" id="ARBA00022989"/>
    </source>
</evidence>
<protein>
    <recommendedName>
        <fullName evidence="12">Fucosyltransferase</fullName>
        <ecNumber evidence="12">2.4.1.-</ecNumber>
    </recommendedName>
</protein>